<dbReference type="PANTHER" id="PTHR31807:SF2">
    <property type="entry name" value="PROTEIN SNOWY COTYLEDON 3"/>
    <property type="match status" value="1"/>
</dbReference>
<feature type="compositionally biased region" description="Basic and acidic residues" evidence="2">
    <location>
        <begin position="122"/>
        <end position="138"/>
    </location>
</feature>
<feature type="compositionally biased region" description="Polar residues" evidence="2">
    <location>
        <begin position="264"/>
        <end position="291"/>
    </location>
</feature>
<sequence>MVVAAPAAASPPSSASSRPKNTCVTSRQNDLPTNLSRRPLNPSEMDNAAFSRRPRAQDITSRYTSSYSCSSSSTSSTSYTSNTTTSSSYSSSSSRRFPSPLSNHRPSTPPKISSAVATKRSQSVDRTRPSTPRLDPHSAGRASASECFNAARTICTTTRSLSVSFQGESFFYQTSKAKSPSPVPVRKTTPERRRPATPSRNSNVAPTEQAENSRPVMELHRWPAARTRRSNLLTESLDCSTENQELLSTVRLLRQSMLFNNGTQRASFDGGQLSSYSDADTVSSGSNSGTPEFNVPRQAKISSRGISIPHRFWQETNTTFRRLPELGMPRSSSGPRGSTTPKLSSIKRSLVDYPIQSPPSAPARLRGPVRPSSPSKLAGSPSPSRVNRTLVISSPAGLPANAPSIISFAAEVRRTKKGENRIEDAHMLRLLHNRHLLWRCVNARANASLMIQRGAAEKILYIAWITASEMHHSITSKKIKLHFLLHCLKLTAIFKDQASFSP</sequence>
<dbReference type="Pfam" id="PF04484">
    <property type="entry name" value="QWRF"/>
    <property type="match status" value="1"/>
</dbReference>
<dbReference type="GO" id="GO:0005880">
    <property type="term" value="C:nuclear microtubule"/>
    <property type="evidence" value="ECO:0007669"/>
    <property type="project" value="TreeGrafter"/>
</dbReference>
<feature type="compositionally biased region" description="Polar residues" evidence="2">
    <location>
        <begin position="18"/>
        <end position="36"/>
    </location>
</feature>
<dbReference type="GO" id="GO:0005737">
    <property type="term" value="C:cytoplasm"/>
    <property type="evidence" value="ECO:0007669"/>
    <property type="project" value="TreeGrafter"/>
</dbReference>
<dbReference type="InterPro" id="IPR007573">
    <property type="entry name" value="QWRF"/>
</dbReference>
<protein>
    <submittedName>
        <fullName evidence="3">Uncharacterized protein</fullName>
    </submittedName>
</protein>
<proteinExistence type="inferred from homology"/>
<feature type="region of interest" description="Disordered" evidence="2">
    <location>
        <begin position="1"/>
        <end position="143"/>
    </location>
</feature>
<dbReference type="GO" id="GO:0051225">
    <property type="term" value="P:spindle assembly"/>
    <property type="evidence" value="ECO:0007669"/>
    <property type="project" value="TreeGrafter"/>
</dbReference>
<comment type="caution">
    <text evidence="3">The sequence shown here is derived from an EMBL/GenBank/DDBJ whole genome shotgun (WGS) entry which is preliminary data.</text>
</comment>
<feature type="region of interest" description="Disordered" evidence="2">
    <location>
        <begin position="174"/>
        <end position="217"/>
    </location>
</feature>
<feature type="region of interest" description="Disordered" evidence="2">
    <location>
        <begin position="319"/>
        <end position="386"/>
    </location>
</feature>
<accession>A0A835UED3</accession>
<dbReference type="GO" id="GO:0008017">
    <property type="term" value="F:microtubule binding"/>
    <property type="evidence" value="ECO:0007669"/>
    <property type="project" value="TreeGrafter"/>
</dbReference>
<keyword evidence="4" id="KW-1185">Reference proteome</keyword>
<feature type="region of interest" description="Disordered" evidence="2">
    <location>
        <begin position="264"/>
        <end position="298"/>
    </location>
</feature>
<evidence type="ECO:0000313" key="3">
    <source>
        <dbReference type="EMBL" id="KAG0458512.1"/>
    </source>
</evidence>
<gene>
    <name evidence="3" type="ORF">HPP92_023669</name>
</gene>
<evidence type="ECO:0000256" key="1">
    <source>
        <dbReference type="ARBA" id="ARBA00010016"/>
    </source>
</evidence>
<evidence type="ECO:0000313" key="4">
    <source>
        <dbReference type="Proteomes" id="UP000636800"/>
    </source>
</evidence>
<dbReference type="PANTHER" id="PTHR31807">
    <property type="entry name" value="AUGMIN FAMILY MEMBER"/>
    <property type="match status" value="1"/>
</dbReference>
<reference evidence="3 4" key="1">
    <citation type="journal article" date="2020" name="Nat. Food">
        <title>A phased Vanilla planifolia genome enables genetic improvement of flavour and production.</title>
        <authorList>
            <person name="Hasing T."/>
            <person name="Tang H."/>
            <person name="Brym M."/>
            <person name="Khazi F."/>
            <person name="Huang T."/>
            <person name="Chambers A.H."/>
        </authorList>
    </citation>
    <scope>NUCLEOTIDE SEQUENCE [LARGE SCALE GENOMIC DNA]</scope>
    <source>
        <tissue evidence="3">Leaf</tissue>
    </source>
</reference>
<organism evidence="3 4">
    <name type="scientific">Vanilla planifolia</name>
    <name type="common">Vanilla</name>
    <dbReference type="NCBI Taxonomy" id="51239"/>
    <lineage>
        <taxon>Eukaryota</taxon>
        <taxon>Viridiplantae</taxon>
        <taxon>Streptophyta</taxon>
        <taxon>Embryophyta</taxon>
        <taxon>Tracheophyta</taxon>
        <taxon>Spermatophyta</taxon>
        <taxon>Magnoliopsida</taxon>
        <taxon>Liliopsida</taxon>
        <taxon>Asparagales</taxon>
        <taxon>Orchidaceae</taxon>
        <taxon>Vanilloideae</taxon>
        <taxon>Vanilleae</taxon>
        <taxon>Vanilla</taxon>
    </lineage>
</organism>
<dbReference type="EMBL" id="JADCNL010000012">
    <property type="protein sequence ID" value="KAG0458512.1"/>
    <property type="molecule type" value="Genomic_DNA"/>
</dbReference>
<dbReference type="Proteomes" id="UP000636800">
    <property type="component" value="Chromosome 12"/>
</dbReference>
<feature type="compositionally biased region" description="Low complexity" evidence="2">
    <location>
        <begin position="1"/>
        <end position="17"/>
    </location>
</feature>
<dbReference type="AlphaFoldDB" id="A0A835UED3"/>
<dbReference type="OrthoDB" id="729622at2759"/>
<evidence type="ECO:0000256" key="2">
    <source>
        <dbReference type="SAM" id="MobiDB-lite"/>
    </source>
</evidence>
<feature type="compositionally biased region" description="Polar residues" evidence="2">
    <location>
        <begin position="198"/>
        <end position="212"/>
    </location>
</feature>
<feature type="compositionally biased region" description="Low complexity" evidence="2">
    <location>
        <begin position="329"/>
        <end position="341"/>
    </location>
</feature>
<feature type="compositionally biased region" description="Low complexity" evidence="2">
    <location>
        <begin position="60"/>
        <end position="94"/>
    </location>
</feature>
<name>A0A835UED3_VANPL</name>
<comment type="similarity">
    <text evidence="1">Belongs to the QWRF family.</text>
</comment>